<evidence type="ECO:0000313" key="1">
    <source>
        <dbReference type="EMBL" id="PPQ83801.1"/>
    </source>
</evidence>
<dbReference type="Proteomes" id="UP000284706">
    <property type="component" value="Unassembled WGS sequence"/>
</dbReference>
<keyword evidence="2" id="KW-1185">Reference proteome</keyword>
<dbReference type="AlphaFoldDB" id="A0A409WZB4"/>
<accession>A0A409WZB4</accession>
<dbReference type="EMBL" id="NHYE01004568">
    <property type="protein sequence ID" value="PPQ83801.1"/>
    <property type="molecule type" value="Genomic_DNA"/>
</dbReference>
<reference evidence="1 2" key="1">
    <citation type="journal article" date="2018" name="Evol. Lett.">
        <title>Horizontal gene cluster transfer increased hallucinogenic mushroom diversity.</title>
        <authorList>
            <person name="Reynolds H.T."/>
            <person name="Vijayakumar V."/>
            <person name="Gluck-Thaler E."/>
            <person name="Korotkin H.B."/>
            <person name="Matheny P.B."/>
            <person name="Slot J.C."/>
        </authorList>
    </citation>
    <scope>NUCLEOTIDE SEQUENCE [LARGE SCALE GENOMIC DNA]</scope>
    <source>
        <strain evidence="1 2">SRW20</strain>
    </source>
</reference>
<gene>
    <name evidence="1" type="ORF">CVT26_004511</name>
</gene>
<organism evidence="1 2">
    <name type="scientific">Gymnopilus dilepis</name>
    <dbReference type="NCBI Taxonomy" id="231916"/>
    <lineage>
        <taxon>Eukaryota</taxon>
        <taxon>Fungi</taxon>
        <taxon>Dikarya</taxon>
        <taxon>Basidiomycota</taxon>
        <taxon>Agaricomycotina</taxon>
        <taxon>Agaricomycetes</taxon>
        <taxon>Agaricomycetidae</taxon>
        <taxon>Agaricales</taxon>
        <taxon>Agaricineae</taxon>
        <taxon>Hymenogastraceae</taxon>
        <taxon>Gymnopilus</taxon>
    </lineage>
</organism>
<evidence type="ECO:0000313" key="2">
    <source>
        <dbReference type="Proteomes" id="UP000284706"/>
    </source>
</evidence>
<name>A0A409WZB4_9AGAR</name>
<sequence length="108" mass="12178">MFYRFLADPSQVPTDLLPASFSSTEPALPSLEIFDCAGYKPPAWETISVKVHCIEIDGPRAPYIPKDVIQQLVEFVDVKLKFTIDLCMSQQGIRVDWWQASVEGMKDA</sequence>
<proteinExistence type="predicted"/>
<protein>
    <submittedName>
        <fullName evidence="1">Uncharacterized protein</fullName>
    </submittedName>
</protein>
<dbReference type="InParanoid" id="A0A409WZB4"/>
<comment type="caution">
    <text evidence="1">The sequence shown here is derived from an EMBL/GenBank/DDBJ whole genome shotgun (WGS) entry which is preliminary data.</text>
</comment>